<feature type="compositionally biased region" description="Polar residues" evidence="1">
    <location>
        <begin position="31"/>
        <end position="42"/>
    </location>
</feature>
<keyword evidence="3" id="KW-1185">Reference proteome</keyword>
<protein>
    <submittedName>
        <fullName evidence="2">Uncharacterized protein</fullName>
    </submittedName>
</protein>
<evidence type="ECO:0000313" key="2">
    <source>
        <dbReference type="EMBL" id="KAK7476186.1"/>
    </source>
</evidence>
<proteinExistence type="predicted"/>
<feature type="region of interest" description="Disordered" evidence="1">
    <location>
        <begin position="1"/>
        <end position="66"/>
    </location>
</feature>
<comment type="caution">
    <text evidence="2">The sequence shown here is derived from an EMBL/GenBank/DDBJ whole genome shotgun (WGS) entry which is preliminary data.</text>
</comment>
<dbReference type="Proteomes" id="UP001519460">
    <property type="component" value="Unassembled WGS sequence"/>
</dbReference>
<name>A0ABD0JN20_9CAEN</name>
<evidence type="ECO:0000256" key="1">
    <source>
        <dbReference type="SAM" id="MobiDB-lite"/>
    </source>
</evidence>
<evidence type="ECO:0000313" key="3">
    <source>
        <dbReference type="Proteomes" id="UP001519460"/>
    </source>
</evidence>
<reference evidence="2 3" key="1">
    <citation type="journal article" date="2023" name="Sci. Data">
        <title>Genome assembly of the Korean intertidal mud-creeper Batillaria attramentaria.</title>
        <authorList>
            <person name="Patra A.K."/>
            <person name="Ho P.T."/>
            <person name="Jun S."/>
            <person name="Lee S.J."/>
            <person name="Kim Y."/>
            <person name="Won Y.J."/>
        </authorList>
    </citation>
    <scope>NUCLEOTIDE SEQUENCE [LARGE SCALE GENOMIC DNA]</scope>
    <source>
        <strain evidence="2">Wonlab-2016</strain>
    </source>
</reference>
<dbReference type="EMBL" id="JACVVK020000382">
    <property type="protein sequence ID" value="KAK7476186.1"/>
    <property type="molecule type" value="Genomic_DNA"/>
</dbReference>
<dbReference type="AlphaFoldDB" id="A0ABD0JN20"/>
<accession>A0ABD0JN20</accession>
<gene>
    <name evidence="2" type="ORF">BaRGS_00032540</name>
</gene>
<organism evidence="2 3">
    <name type="scientific">Batillaria attramentaria</name>
    <dbReference type="NCBI Taxonomy" id="370345"/>
    <lineage>
        <taxon>Eukaryota</taxon>
        <taxon>Metazoa</taxon>
        <taxon>Spiralia</taxon>
        <taxon>Lophotrochozoa</taxon>
        <taxon>Mollusca</taxon>
        <taxon>Gastropoda</taxon>
        <taxon>Caenogastropoda</taxon>
        <taxon>Sorbeoconcha</taxon>
        <taxon>Cerithioidea</taxon>
        <taxon>Batillariidae</taxon>
        <taxon>Batillaria</taxon>
    </lineage>
</organism>
<sequence>MTDSFRDCDSHGRHHEGGPAVDVPKPPRVSRQCSVPGNSGNHTAFPFPRTPPARRTKSFPESASSPRLSHCLSVFNVNLPADQSLRLPKA</sequence>
<feature type="compositionally biased region" description="Basic and acidic residues" evidence="1">
    <location>
        <begin position="1"/>
        <end position="17"/>
    </location>
</feature>